<dbReference type="VEuPathDB" id="VectorBase:HLOH_062191"/>
<gene>
    <name evidence="1" type="ORF">HPB48_006352</name>
</gene>
<evidence type="ECO:0000313" key="2">
    <source>
        <dbReference type="Proteomes" id="UP000821853"/>
    </source>
</evidence>
<dbReference type="Proteomes" id="UP000821853">
    <property type="component" value="Chromosome 8"/>
</dbReference>
<keyword evidence="2" id="KW-1185">Reference proteome</keyword>
<accession>A0A9J6GMS4</accession>
<comment type="caution">
    <text evidence="1">The sequence shown here is derived from an EMBL/GenBank/DDBJ whole genome shotgun (WGS) entry which is preliminary data.</text>
</comment>
<protein>
    <submittedName>
        <fullName evidence="1">Uncharacterized protein</fullName>
    </submittedName>
</protein>
<reference evidence="1 2" key="1">
    <citation type="journal article" date="2020" name="Cell">
        <title>Large-Scale Comparative Analyses of Tick Genomes Elucidate Their Genetic Diversity and Vector Capacities.</title>
        <authorList>
            <consortium name="Tick Genome and Microbiome Consortium (TIGMIC)"/>
            <person name="Jia N."/>
            <person name="Wang J."/>
            <person name="Shi W."/>
            <person name="Du L."/>
            <person name="Sun Y."/>
            <person name="Zhan W."/>
            <person name="Jiang J.F."/>
            <person name="Wang Q."/>
            <person name="Zhang B."/>
            <person name="Ji P."/>
            <person name="Bell-Sakyi L."/>
            <person name="Cui X.M."/>
            <person name="Yuan T.T."/>
            <person name="Jiang B.G."/>
            <person name="Yang W.F."/>
            <person name="Lam T.T."/>
            <person name="Chang Q.C."/>
            <person name="Ding S.J."/>
            <person name="Wang X.J."/>
            <person name="Zhu J.G."/>
            <person name="Ruan X.D."/>
            <person name="Zhao L."/>
            <person name="Wei J.T."/>
            <person name="Ye R.Z."/>
            <person name="Que T.C."/>
            <person name="Du C.H."/>
            <person name="Zhou Y.H."/>
            <person name="Cheng J.X."/>
            <person name="Dai P.F."/>
            <person name="Guo W.B."/>
            <person name="Han X.H."/>
            <person name="Huang E.J."/>
            <person name="Li L.F."/>
            <person name="Wei W."/>
            <person name="Gao Y.C."/>
            <person name="Liu J.Z."/>
            <person name="Shao H.Z."/>
            <person name="Wang X."/>
            <person name="Wang C.C."/>
            <person name="Yang T.C."/>
            <person name="Huo Q.B."/>
            <person name="Li W."/>
            <person name="Chen H.Y."/>
            <person name="Chen S.E."/>
            <person name="Zhou L.G."/>
            <person name="Ni X.B."/>
            <person name="Tian J.H."/>
            <person name="Sheng Y."/>
            <person name="Liu T."/>
            <person name="Pan Y.S."/>
            <person name="Xia L.Y."/>
            <person name="Li J."/>
            <person name="Zhao F."/>
            <person name="Cao W.C."/>
        </authorList>
    </citation>
    <scope>NUCLEOTIDE SEQUENCE [LARGE SCALE GENOMIC DNA]</scope>
    <source>
        <strain evidence="1">HaeL-2018</strain>
    </source>
</reference>
<evidence type="ECO:0000313" key="1">
    <source>
        <dbReference type="EMBL" id="KAH9379766.1"/>
    </source>
</evidence>
<name>A0A9J6GMS4_HAELO</name>
<dbReference type="EMBL" id="JABSTR010000010">
    <property type="protein sequence ID" value="KAH9379766.1"/>
    <property type="molecule type" value="Genomic_DNA"/>
</dbReference>
<dbReference type="AlphaFoldDB" id="A0A9J6GMS4"/>
<organism evidence="1 2">
    <name type="scientific">Haemaphysalis longicornis</name>
    <name type="common">Bush tick</name>
    <dbReference type="NCBI Taxonomy" id="44386"/>
    <lineage>
        <taxon>Eukaryota</taxon>
        <taxon>Metazoa</taxon>
        <taxon>Ecdysozoa</taxon>
        <taxon>Arthropoda</taxon>
        <taxon>Chelicerata</taxon>
        <taxon>Arachnida</taxon>
        <taxon>Acari</taxon>
        <taxon>Parasitiformes</taxon>
        <taxon>Ixodida</taxon>
        <taxon>Ixodoidea</taxon>
        <taxon>Ixodidae</taxon>
        <taxon>Haemaphysalinae</taxon>
        <taxon>Haemaphysalis</taxon>
    </lineage>
</organism>
<sequence>MAGTAPQGSPPDSLQIALGSQLRVQPGIAIPLPAPGRLHATPVAVPTDLMRTSGDSAGPPFATTQASGLLASTSHAHSCTTSSANVQATPDRENMLSDIASMCSTVIYNHEELKTCVQNDGFELVLPSKRRRTTKRWHLAFDRQPQVSAPKRNLTITVDPVDAKNVVTRFNPLTLKDAFEKVLPDSVVQVRLNHRLNLLVLDTRNAAATECFLKVSTVGGIAVRAYEPHPKNCGVAVIKDIPVDLSNFEILEALWQRVPVTSARRLREQSEIVRIAFFTETTRNM</sequence>
<proteinExistence type="predicted"/>